<organism evidence="2 3">
    <name type="scientific">Liparis tanakae</name>
    <name type="common">Tanaka's snailfish</name>
    <dbReference type="NCBI Taxonomy" id="230148"/>
    <lineage>
        <taxon>Eukaryota</taxon>
        <taxon>Metazoa</taxon>
        <taxon>Chordata</taxon>
        <taxon>Craniata</taxon>
        <taxon>Vertebrata</taxon>
        <taxon>Euteleostomi</taxon>
        <taxon>Actinopterygii</taxon>
        <taxon>Neopterygii</taxon>
        <taxon>Teleostei</taxon>
        <taxon>Neoteleostei</taxon>
        <taxon>Acanthomorphata</taxon>
        <taxon>Eupercaria</taxon>
        <taxon>Perciformes</taxon>
        <taxon>Cottioidei</taxon>
        <taxon>Cottales</taxon>
        <taxon>Liparidae</taxon>
        <taxon>Liparis</taxon>
    </lineage>
</organism>
<keyword evidence="3" id="KW-1185">Reference proteome</keyword>
<name>A0A4Z2F894_9TELE</name>
<evidence type="ECO:0000313" key="3">
    <source>
        <dbReference type="Proteomes" id="UP000314294"/>
    </source>
</evidence>
<proteinExistence type="predicted"/>
<protein>
    <submittedName>
        <fullName evidence="2">Uncharacterized protein</fullName>
    </submittedName>
</protein>
<dbReference type="Proteomes" id="UP000314294">
    <property type="component" value="Unassembled WGS sequence"/>
</dbReference>
<evidence type="ECO:0000313" key="2">
    <source>
        <dbReference type="EMBL" id="TNN37031.1"/>
    </source>
</evidence>
<feature type="region of interest" description="Disordered" evidence="1">
    <location>
        <begin position="48"/>
        <end position="86"/>
    </location>
</feature>
<dbReference type="AlphaFoldDB" id="A0A4Z2F894"/>
<comment type="caution">
    <text evidence="2">The sequence shown here is derived from an EMBL/GenBank/DDBJ whole genome shotgun (WGS) entry which is preliminary data.</text>
</comment>
<dbReference type="EMBL" id="SRLO01001542">
    <property type="protein sequence ID" value="TNN37031.1"/>
    <property type="molecule type" value="Genomic_DNA"/>
</dbReference>
<feature type="compositionally biased region" description="Basic and acidic residues" evidence="1">
    <location>
        <begin position="57"/>
        <end position="73"/>
    </location>
</feature>
<reference evidence="2 3" key="1">
    <citation type="submission" date="2019-03" db="EMBL/GenBank/DDBJ databases">
        <title>First draft genome of Liparis tanakae, snailfish: a comprehensive survey of snailfish specific genes.</title>
        <authorList>
            <person name="Kim W."/>
            <person name="Song I."/>
            <person name="Jeong J.-H."/>
            <person name="Kim D."/>
            <person name="Kim S."/>
            <person name="Ryu S."/>
            <person name="Song J.Y."/>
            <person name="Lee S.K."/>
        </authorList>
    </citation>
    <scope>NUCLEOTIDE SEQUENCE [LARGE SCALE GENOMIC DNA]</scope>
    <source>
        <tissue evidence="2">Muscle</tissue>
    </source>
</reference>
<evidence type="ECO:0000256" key="1">
    <source>
        <dbReference type="SAM" id="MobiDB-lite"/>
    </source>
</evidence>
<gene>
    <name evidence="2" type="ORF">EYF80_052801</name>
</gene>
<feature type="region of interest" description="Disordered" evidence="1">
    <location>
        <begin position="1"/>
        <end position="29"/>
    </location>
</feature>
<accession>A0A4Z2F894</accession>
<sequence length="86" mass="9381">MSFTSRYPRLRVISPPSPTPPPLSFDKAAARPFESPPRVMDALGARLSALGQSRANKRTDRSWDGGRREEKKKSVLSADGPCGVGR</sequence>